<dbReference type="PANTHER" id="PTHR11671">
    <property type="entry name" value="V-TYPE ATP SYNTHASE SUBUNIT D"/>
    <property type="match status" value="1"/>
</dbReference>
<comment type="similarity">
    <text evidence="1">Belongs to the V-ATPase D subunit family.</text>
</comment>
<dbReference type="NCBIfam" id="TIGR00309">
    <property type="entry name" value="V_ATPase_subD"/>
    <property type="match status" value="1"/>
</dbReference>
<dbReference type="GO" id="GO:0046961">
    <property type="term" value="F:proton-transporting ATPase activity, rotational mechanism"/>
    <property type="evidence" value="ECO:0007669"/>
    <property type="project" value="InterPro"/>
</dbReference>
<gene>
    <name evidence="4" type="ORF">C9374_003844</name>
</gene>
<accession>A0AA88H3R5</accession>
<evidence type="ECO:0000313" key="4">
    <source>
        <dbReference type="EMBL" id="KAG2394080.1"/>
    </source>
</evidence>
<reference evidence="4 5" key="1">
    <citation type="journal article" date="2018" name="BMC Genomics">
        <title>The genome of Naegleria lovaniensis, the basis for a comparative approach to unravel pathogenicity factors of the human pathogenic amoeba N. fowleri.</title>
        <authorList>
            <person name="Liechti N."/>
            <person name="Schurch N."/>
            <person name="Bruggmann R."/>
            <person name="Wittwer M."/>
        </authorList>
    </citation>
    <scope>NUCLEOTIDE SEQUENCE [LARGE SCALE GENOMIC DNA]</scope>
    <source>
        <strain evidence="4 5">ATCC 30569</strain>
    </source>
</reference>
<evidence type="ECO:0000256" key="3">
    <source>
        <dbReference type="ARBA" id="ARBA00023065"/>
    </source>
</evidence>
<dbReference type="InterPro" id="IPR002699">
    <property type="entry name" value="V_ATPase_D"/>
</dbReference>
<keyword evidence="5" id="KW-1185">Reference proteome</keyword>
<dbReference type="AlphaFoldDB" id="A0AA88H3R5"/>
<keyword evidence="3" id="KW-0406">Ion transport</keyword>
<dbReference type="GeneID" id="68096299"/>
<evidence type="ECO:0008006" key="6">
    <source>
        <dbReference type="Google" id="ProtNLM"/>
    </source>
</evidence>
<proteinExistence type="inferred from homology"/>
<dbReference type="EMBL" id="PYSW02000001">
    <property type="protein sequence ID" value="KAG2394080.1"/>
    <property type="molecule type" value="Genomic_DNA"/>
</dbReference>
<dbReference type="Pfam" id="PF01813">
    <property type="entry name" value="ATP-synt_D"/>
    <property type="match status" value="1"/>
</dbReference>
<name>A0AA88H3R5_NAELO</name>
<sequence>MSNQSNNRLPVLPSRLSLEQMQKRLELVKKGHSLLKQKSQGLTDKFQATLKEIKECKENLPNLFRTSFFSLTEAKYAAGGDISLAVMASIRKSASRVQVNMENVLGCQIPQFEKEQPCIALSKPEDRNKTKNRPIISRGCFEIENCKNVFHQTLEKLIVLASLQSRFLILDRTIKATNRRMNAIQMVVQPKIQNTIAYVLEELAEQEREEFCRLKRIKTKKLKDAKLKAKLKLSQNHAMVRR</sequence>
<dbReference type="Gene3D" id="1.10.287.3240">
    <property type="match status" value="1"/>
</dbReference>
<evidence type="ECO:0000256" key="2">
    <source>
        <dbReference type="ARBA" id="ARBA00022448"/>
    </source>
</evidence>
<keyword evidence="2" id="KW-0813">Transport</keyword>
<comment type="caution">
    <text evidence="4">The sequence shown here is derived from an EMBL/GenBank/DDBJ whole genome shotgun (WGS) entry which is preliminary data.</text>
</comment>
<organism evidence="4 5">
    <name type="scientific">Naegleria lovaniensis</name>
    <name type="common">Amoeba</name>
    <dbReference type="NCBI Taxonomy" id="51637"/>
    <lineage>
        <taxon>Eukaryota</taxon>
        <taxon>Discoba</taxon>
        <taxon>Heterolobosea</taxon>
        <taxon>Tetramitia</taxon>
        <taxon>Eutetramitia</taxon>
        <taxon>Vahlkampfiidae</taxon>
        <taxon>Naegleria</taxon>
    </lineage>
</organism>
<evidence type="ECO:0000313" key="5">
    <source>
        <dbReference type="Proteomes" id="UP000816034"/>
    </source>
</evidence>
<evidence type="ECO:0000256" key="1">
    <source>
        <dbReference type="ARBA" id="ARBA00005850"/>
    </source>
</evidence>
<dbReference type="RefSeq" id="XP_044555974.1">
    <property type="nucleotide sequence ID" value="XM_044693417.1"/>
</dbReference>
<dbReference type="Proteomes" id="UP000816034">
    <property type="component" value="Unassembled WGS sequence"/>
</dbReference>
<protein>
    <recommendedName>
        <fullName evidence="6">Vacuolar ATP synthase subunit D</fullName>
    </recommendedName>
</protein>